<sequence length="322" mass="35207">MAGLFYLSGVGRGGGGTSKGGEEKDQENNYNNSNNNNNNYIHDNHLYLYRNEEIYNKRFEIWPDHHHMTNYSTFGVGPSSNRRTTGTTTLNFSSFDDQSSKSAGFMRGFGGGGGGGMNCQDCGNQSKKDCPHMRCRTCCKSRGFQCQTHVKSTWVAAAKRRERQQQQGQQQQVGHENPKRHRENINQAGASSSLACYTRSGLEVASQFPSEVNSPADFRCVRVSAIEDADEQFAYQTAVNIGGHVFRGILYDQGPDARYGGGGGGESSSGGSGAHHHHQQLNLINTTTTTTGTSNQLLDPSMYPAQLNAFIAGTQFFPPPRP</sequence>
<evidence type="ECO:0000256" key="5">
    <source>
        <dbReference type="ARBA" id="ARBA00022833"/>
    </source>
</evidence>
<dbReference type="GO" id="GO:0046872">
    <property type="term" value="F:metal ion binding"/>
    <property type="evidence" value="ECO:0007669"/>
    <property type="project" value="UniProtKB-KW"/>
</dbReference>
<keyword evidence="13" id="KW-1185">Reference proteome</keyword>
<comment type="subcellular location">
    <subcellularLocation>
        <location evidence="1">Nucleus</location>
    </subcellularLocation>
</comment>
<feature type="region of interest" description="Disordered" evidence="11">
    <location>
        <begin position="257"/>
        <end position="277"/>
    </location>
</feature>
<keyword evidence="10" id="KW-0927">Auxin signaling pathway</keyword>
<dbReference type="InterPro" id="IPR006511">
    <property type="entry name" value="SHI_C"/>
</dbReference>
<dbReference type="GO" id="GO:0009851">
    <property type="term" value="P:auxin biosynthetic process"/>
    <property type="evidence" value="ECO:0007669"/>
    <property type="project" value="UniProtKB-KW"/>
</dbReference>
<dbReference type="InterPro" id="IPR006510">
    <property type="entry name" value="Znf_LRP1"/>
</dbReference>
<evidence type="ECO:0000256" key="11">
    <source>
        <dbReference type="SAM" id="MobiDB-lite"/>
    </source>
</evidence>
<evidence type="ECO:0000256" key="2">
    <source>
        <dbReference type="ARBA" id="ARBA00006911"/>
    </source>
</evidence>
<dbReference type="EMBL" id="JAAARO010000006">
    <property type="protein sequence ID" value="KAF5747151.1"/>
    <property type="molecule type" value="Genomic_DNA"/>
</dbReference>
<feature type="compositionally biased region" description="Gly residues" evidence="11">
    <location>
        <begin position="259"/>
        <end position="273"/>
    </location>
</feature>
<dbReference type="Pfam" id="PF05142">
    <property type="entry name" value="DUF702"/>
    <property type="match status" value="1"/>
</dbReference>
<dbReference type="AlphaFoldDB" id="A0A7J7DLD9"/>
<keyword evidence="7" id="KW-0238">DNA-binding</keyword>
<dbReference type="GO" id="GO:0003677">
    <property type="term" value="F:DNA binding"/>
    <property type="evidence" value="ECO:0007669"/>
    <property type="project" value="UniProtKB-KW"/>
</dbReference>
<accession>A0A7J7DLD9</accession>
<keyword evidence="6" id="KW-0073">Auxin biosynthesis</keyword>
<reference evidence="12 13" key="1">
    <citation type="journal article" date="2020" name="Nat. Commun.">
        <title>Genome of Tripterygium wilfordii and identification of cytochrome P450 involved in triptolide biosynthesis.</title>
        <authorList>
            <person name="Tu L."/>
            <person name="Su P."/>
            <person name="Zhang Z."/>
            <person name="Gao L."/>
            <person name="Wang J."/>
            <person name="Hu T."/>
            <person name="Zhou J."/>
            <person name="Zhang Y."/>
            <person name="Zhao Y."/>
            <person name="Liu Y."/>
            <person name="Song Y."/>
            <person name="Tong Y."/>
            <person name="Lu Y."/>
            <person name="Yang J."/>
            <person name="Xu C."/>
            <person name="Jia M."/>
            <person name="Peters R.J."/>
            <person name="Huang L."/>
            <person name="Gao W."/>
        </authorList>
    </citation>
    <scope>NUCLEOTIDE SEQUENCE [LARGE SCALE GENOMIC DNA]</scope>
    <source>
        <strain evidence="13">cv. XIE 37</strain>
        <tissue evidence="12">Leaf</tissue>
    </source>
</reference>
<proteinExistence type="inferred from homology"/>
<comment type="caution">
    <text evidence="12">The sequence shown here is derived from an EMBL/GenBank/DDBJ whole genome shotgun (WGS) entry which is preliminary data.</text>
</comment>
<comment type="similarity">
    <text evidence="2">Belongs to the SHI protein family.</text>
</comment>
<evidence type="ECO:0000256" key="6">
    <source>
        <dbReference type="ARBA" id="ARBA00023070"/>
    </source>
</evidence>
<dbReference type="GO" id="GO:0003700">
    <property type="term" value="F:DNA-binding transcription factor activity"/>
    <property type="evidence" value="ECO:0007669"/>
    <property type="project" value="InterPro"/>
</dbReference>
<name>A0A7J7DLD9_TRIWF</name>
<evidence type="ECO:0000256" key="3">
    <source>
        <dbReference type="ARBA" id="ARBA00022473"/>
    </source>
</evidence>
<dbReference type="OrthoDB" id="692274at2759"/>
<dbReference type="PANTHER" id="PTHR31604:SF2">
    <property type="entry name" value="PROTEIN SHI RELATED SEQUENCE 7"/>
    <property type="match status" value="1"/>
</dbReference>
<dbReference type="Proteomes" id="UP000593562">
    <property type="component" value="Unassembled WGS sequence"/>
</dbReference>
<dbReference type="GO" id="GO:0005634">
    <property type="term" value="C:nucleus"/>
    <property type="evidence" value="ECO:0007669"/>
    <property type="project" value="UniProtKB-SubCell"/>
</dbReference>
<evidence type="ECO:0000256" key="1">
    <source>
        <dbReference type="ARBA" id="ARBA00004123"/>
    </source>
</evidence>
<evidence type="ECO:0000256" key="4">
    <source>
        <dbReference type="ARBA" id="ARBA00022723"/>
    </source>
</evidence>
<organism evidence="12 13">
    <name type="scientific">Tripterygium wilfordii</name>
    <name type="common">Thunder God vine</name>
    <dbReference type="NCBI Taxonomy" id="458696"/>
    <lineage>
        <taxon>Eukaryota</taxon>
        <taxon>Viridiplantae</taxon>
        <taxon>Streptophyta</taxon>
        <taxon>Embryophyta</taxon>
        <taxon>Tracheophyta</taxon>
        <taxon>Spermatophyta</taxon>
        <taxon>Magnoliopsida</taxon>
        <taxon>eudicotyledons</taxon>
        <taxon>Gunneridae</taxon>
        <taxon>Pentapetalae</taxon>
        <taxon>rosids</taxon>
        <taxon>fabids</taxon>
        <taxon>Celastrales</taxon>
        <taxon>Celastraceae</taxon>
        <taxon>Tripterygium</taxon>
    </lineage>
</organism>
<keyword evidence="5" id="KW-0862">Zinc</keyword>
<feature type="region of interest" description="Disordered" evidence="11">
    <location>
        <begin position="12"/>
        <end position="37"/>
    </location>
</feature>
<feature type="region of interest" description="Disordered" evidence="11">
    <location>
        <begin position="157"/>
        <end position="181"/>
    </location>
</feature>
<dbReference type="InterPro" id="IPR007818">
    <property type="entry name" value="SHI"/>
</dbReference>
<dbReference type="FunCoup" id="A0A7J7DLD9">
    <property type="interactions" value="25"/>
</dbReference>
<evidence type="ECO:0000256" key="9">
    <source>
        <dbReference type="ARBA" id="ARBA00023242"/>
    </source>
</evidence>
<keyword evidence="8" id="KW-0010">Activator</keyword>
<keyword evidence="4" id="KW-0479">Metal-binding</keyword>
<dbReference type="NCBIfam" id="TIGR01623">
    <property type="entry name" value="put_zinc_LRP1"/>
    <property type="match status" value="1"/>
</dbReference>
<gene>
    <name evidence="12" type="ORF">HS088_TW06G01332</name>
</gene>
<evidence type="ECO:0000313" key="12">
    <source>
        <dbReference type="EMBL" id="KAF5747151.1"/>
    </source>
</evidence>
<dbReference type="NCBIfam" id="TIGR01624">
    <property type="entry name" value="LRP1_Cterm"/>
    <property type="match status" value="1"/>
</dbReference>
<feature type="compositionally biased region" description="Low complexity" evidence="11">
    <location>
        <begin position="28"/>
        <end position="37"/>
    </location>
</feature>
<dbReference type="InParanoid" id="A0A7J7DLD9"/>
<keyword evidence="3" id="KW-0217">Developmental protein</keyword>
<dbReference type="GO" id="GO:0009734">
    <property type="term" value="P:auxin-activated signaling pathway"/>
    <property type="evidence" value="ECO:0007669"/>
    <property type="project" value="UniProtKB-KW"/>
</dbReference>
<protein>
    <submittedName>
        <fullName evidence="12">Protein SHI RELATED SEQUENCE 1</fullName>
    </submittedName>
</protein>
<evidence type="ECO:0000256" key="8">
    <source>
        <dbReference type="ARBA" id="ARBA00023159"/>
    </source>
</evidence>
<evidence type="ECO:0000256" key="10">
    <source>
        <dbReference type="ARBA" id="ARBA00023294"/>
    </source>
</evidence>
<evidence type="ECO:0000256" key="7">
    <source>
        <dbReference type="ARBA" id="ARBA00023125"/>
    </source>
</evidence>
<keyword evidence="9" id="KW-0539">Nucleus</keyword>
<dbReference type="GO" id="GO:0045893">
    <property type="term" value="P:positive regulation of DNA-templated transcription"/>
    <property type="evidence" value="ECO:0007669"/>
    <property type="project" value="TreeGrafter"/>
</dbReference>
<evidence type="ECO:0000313" key="13">
    <source>
        <dbReference type="Proteomes" id="UP000593562"/>
    </source>
</evidence>
<dbReference type="PANTHER" id="PTHR31604">
    <property type="entry name" value="PROTEIN LATERAL ROOT PRIMORDIUM 1"/>
    <property type="match status" value="1"/>
</dbReference>